<dbReference type="InterPro" id="IPR004909">
    <property type="entry name" value="Vir_Hsp90"/>
</dbReference>
<protein>
    <submittedName>
        <fullName evidence="1">Viral heat shock protein HSP90</fullName>
    </submittedName>
</protein>
<proteinExistence type="predicted"/>
<accession>A0A517BBA1</accession>
<keyword evidence="1" id="KW-0346">Stress response</keyword>
<name>A0A517BBA1_9CLOS</name>
<sequence length="594" mass="69588">MEDLTIMSNELGMKLETFVDSVNERLVVRLLFILDGVFKFYYLSNNRLFIGDLILLTVTDFDTFEDLFDKFPYYKRRMEIESENFYRILSALLFKSDISEEYAKFKNFLSNDKILNKTFTGISGSDSQEIKFLGNLKNGKIVINDKDIISVIFLCCLYFNEIDEKYKDKSAYPIENILCFYDHPSDTIELEQFKGESLLTYCEKHPNIGCKFSIDDVREKYSNLSDSDLYFSYRLSNCLGELTNVLDSKSKNFSVLRKVPTMLPNEKYTDQSDLMISCIKYMDCYSEISSSESLLPLYTQSLPLCSLIYLLLPIDDRDKLYSNEIFLGCLYTLLSDYIEEKDTLKLRVSILNDFIDDHLNTLKKLFSFGFETDFKKVIKSEEFSARQLFEVNELRQLLLEESAKGVNAKSYAQSLGDKSELVMEKIIGDYFKIYFNINHPELAVALTLVFFSFMSTSPNIRKRNEEFKFNYVADDGKEKIGKMKSKHFVNYIDSRKNELSFRDKDRNYIRLFCSKRANLAIRVNEKYKFQPTVMDKCPKVLPYMKIDFYKGLKATLLTKEETESLAHLKLYTDYVSNNSKFSKDKFFDYLMKPT</sequence>
<dbReference type="Pfam" id="PF03225">
    <property type="entry name" value="Viral_Hsp90"/>
    <property type="match status" value="1"/>
</dbReference>
<organism evidence="1">
    <name type="scientific">Little cherry virus 1</name>
    <dbReference type="NCBI Taxonomy" id="217686"/>
    <lineage>
        <taxon>Viruses</taxon>
        <taxon>Riboviria</taxon>
        <taxon>Orthornavirae</taxon>
        <taxon>Kitrinoviricota</taxon>
        <taxon>Alsuviricetes</taxon>
        <taxon>Martellivirales</taxon>
        <taxon>Closteroviridae</taxon>
        <taxon>Velarivirus</taxon>
        <taxon>Velarivirus nanoavii</taxon>
    </lineage>
</organism>
<reference evidence="1" key="1">
    <citation type="journal article" date="2019" name="Viruses">
        <title>High-Throughput Sequencing Assists Studies in Genomic Variability and Epidemiology of Little Cherry Virus 1 and 2 infecting Prunus spp. in Belgium.</title>
        <authorList>
            <person name="Tahzima R."/>
            <person name="Foucart Y."/>
            <person name="Peusens G."/>
            <person name="Belien T."/>
            <person name="Massart S."/>
            <person name="De Jonghe K."/>
        </authorList>
    </citation>
    <scope>NUCLEOTIDE SEQUENCE</scope>
    <source>
        <strain evidence="1">GBVC_LChV1_068</strain>
    </source>
</reference>
<evidence type="ECO:0000313" key="1">
    <source>
        <dbReference type="EMBL" id="QDR49943.1"/>
    </source>
</evidence>
<dbReference type="EMBL" id="MK895511">
    <property type="protein sequence ID" value="QDR49943.1"/>
    <property type="molecule type" value="Genomic_RNA"/>
</dbReference>